<geneLocation type="plasmid" evidence="1 2">
    <name>pl2WSM5005</name>
</geneLocation>
<dbReference type="EMBL" id="CP017565">
    <property type="protein sequence ID" value="APA90341.1"/>
    <property type="molecule type" value="Genomic_DNA"/>
</dbReference>
<reference evidence="1" key="2">
    <citation type="submission" date="2021-06" db="EMBL/GenBank/DDBJ databases">
        <authorList>
            <person name="Rogers T.H."/>
            <person name="Ramsay J.P."/>
            <person name="Wang P."/>
            <person name="Terpolilli J."/>
        </authorList>
    </citation>
    <scope>NUCLEOTIDE SEQUENCE</scope>
    <source>
        <strain evidence="1">WSM5005</strain>
        <plasmid evidence="1">pl2WSM5005</plasmid>
    </source>
</reference>
<protein>
    <submittedName>
        <fullName evidence="1">Uncharacterized protein</fullName>
    </submittedName>
</protein>
<organism evidence="1 2">
    <name type="scientific">Paraburkholderia sprentiae WSM5005</name>
    <dbReference type="NCBI Taxonomy" id="754502"/>
    <lineage>
        <taxon>Bacteria</taxon>
        <taxon>Pseudomonadati</taxon>
        <taxon>Pseudomonadota</taxon>
        <taxon>Betaproteobacteria</taxon>
        <taxon>Burkholderiales</taxon>
        <taxon>Burkholderiaceae</taxon>
        <taxon>Paraburkholderia</taxon>
    </lineage>
</organism>
<keyword evidence="1" id="KW-0614">Plasmid</keyword>
<proteinExistence type="predicted"/>
<evidence type="ECO:0000313" key="1">
    <source>
        <dbReference type="EMBL" id="APA90341.1"/>
    </source>
</evidence>
<name>A0ACA8AX95_9BURK</name>
<gene>
    <name evidence="1" type="ORF">BJG93_32550</name>
</gene>
<sequence length="363" mass="39376">MRCSRKSLPFSGRSVNQKSVGGRDVARFFTIEAIEALRIQARAMRGSPQIDFVNEALPLVKADMAYARRLALDGVASLDTGWVPDAAELAVIDAILDPLAGRSFTSMAEFEVYFREFLLDDLCEIDKGNVHGPVKAATDVLRDLRDHFRFAAEYAGFTPESHAVFVGEFVPTLNRIVFGPPRHRNDELLALLDAGIVELAGGPVAHTGVDEARAQFVIETTFAGRVERRHADVLALSRIDVYSPLNDAAPLTADMIQRGVIRPHMNGDYHPGGIDIDTNNNVLSADGRVQSNLWAIGYLVEGPHYYTQELPRPGRLSRLTLDAQQCVEALFASLAATARGGQIGGDVGGEAALEDRQLIGAAG</sequence>
<reference evidence="1" key="1">
    <citation type="submission" date="2016-09" db="EMBL/GenBank/DDBJ databases">
        <title>The Complete Genome of Burkholderia sprentiae wsm5005.</title>
        <authorList>
            <person name="De Meyer S."/>
            <person name="Wang P."/>
            <person name="Terpolilli J."/>
        </authorList>
    </citation>
    <scope>NUCLEOTIDE SEQUENCE</scope>
    <source>
        <strain evidence="1">WSM5005</strain>
        <plasmid evidence="1">pl2WSM5005</plasmid>
    </source>
</reference>
<evidence type="ECO:0000313" key="2">
    <source>
        <dbReference type="Proteomes" id="UP000179860"/>
    </source>
</evidence>
<keyword evidence="2" id="KW-1185">Reference proteome</keyword>
<dbReference type="Proteomes" id="UP000179860">
    <property type="component" value="Plasmid pl2WSM5005"/>
</dbReference>
<accession>A0ACA8AX95</accession>